<protein>
    <submittedName>
        <fullName evidence="1">Uncharacterized protein</fullName>
    </submittedName>
</protein>
<comment type="caution">
    <text evidence="1">The sequence shown here is derived from an EMBL/GenBank/DDBJ whole genome shotgun (WGS) entry which is preliminary data.</text>
</comment>
<evidence type="ECO:0000313" key="2">
    <source>
        <dbReference type="Proteomes" id="UP000824120"/>
    </source>
</evidence>
<dbReference type="AlphaFoldDB" id="A0A9J5W0U2"/>
<organism evidence="1 2">
    <name type="scientific">Solanum commersonii</name>
    <name type="common">Commerson's wild potato</name>
    <name type="synonym">Commerson's nightshade</name>
    <dbReference type="NCBI Taxonomy" id="4109"/>
    <lineage>
        <taxon>Eukaryota</taxon>
        <taxon>Viridiplantae</taxon>
        <taxon>Streptophyta</taxon>
        <taxon>Embryophyta</taxon>
        <taxon>Tracheophyta</taxon>
        <taxon>Spermatophyta</taxon>
        <taxon>Magnoliopsida</taxon>
        <taxon>eudicotyledons</taxon>
        <taxon>Gunneridae</taxon>
        <taxon>Pentapetalae</taxon>
        <taxon>asterids</taxon>
        <taxon>lamiids</taxon>
        <taxon>Solanales</taxon>
        <taxon>Solanaceae</taxon>
        <taxon>Solanoideae</taxon>
        <taxon>Solaneae</taxon>
        <taxon>Solanum</taxon>
    </lineage>
</organism>
<dbReference type="EMBL" id="JACXVP010000012">
    <property type="protein sequence ID" value="KAG5569101.1"/>
    <property type="molecule type" value="Genomic_DNA"/>
</dbReference>
<name>A0A9J5W0U2_SOLCO</name>
<accession>A0A9J5W0U2</accession>
<sequence>MFNGKVKIGDHPSKLTGLESHKMVEKSYRGLLQWNKQVQYGLLQAMLAAKFRRGSSKKGGILVGSFYKIVSKLLPEIEKVMNWLAMDTKTAYLSKTNHEHYVHCKMNAFDHVNLTCKISGKKYALGEKGLGGLIGASSVKFPVVVITVSLLIHSGNRGSKFNDVHGQLFKLAQGFRMGTEGTNRVTWNQLRYLRVVLQLLEPMFGLKISLGKRH</sequence>
<keyword evidence="2" id="KW-1185">Reference proteome</keyword>
<proteinExistence type="predicted"/>
<dbReference type="Proteomes" id="UP000824120">
    <property type="component" value="Chromosome 12"/>
</dbReference>
<gene>
    <name evidence="1" type="ORF">H5410_058867</name>
</gene>
<reference evidence="1 2" key="1">
    <citation type="submission" date="2020-09" db="EMBL/GenBank/DDBJ databases">
        <title>De no assembly of potato wild relative species, Solanum commersonii.</title>
        <authorList>
            <person name="Cho K."/>
        </authorList>
    </citation>
    <scope>NUCLEOTIDE SEQUENCE [LARGE SCALE GENOMIC DNA]</scope>
    <source>
        <strain evidence="1">LZ3.2</strain>
        <tissue evidence="1">Leaf</tissue>
    </source>
</reference>
<evidence type="ECO:0000313" key="1">
    <source>
        <dbReference type="EMBL" id="KAG5569101.1"/>
    </source>
</evidence>